<dbReference type="RefSeq" id="WP_044673461.1">
    <property type="nucleotide sequence ID" value="NZ_CEDD01000007.1"/>
</dbReference>
<feature type="transmembrane region" description="Helical" evidence="5">
    <location>
        <begin position="90"/>
        <end position="109"/>
    </location>
</feature>
<feature type="transmembrane region" description="Helical" evidence="5">
    <location>
        <begin position="420"/>
        <end position="439"/>
    </location>
</feature>
<dbReference type="AlphaFoldDB" id="A0A116LLQ2"/>
<dbReference type="Pfam" id="PF01943">
    <property type="entry name" value="Polysacc_synt"/>
    <property type="match status" value="1"/>
</dbReference>
<dbReference type="InterPro" id="IPR052556">
    <property type="entry name" value="PolySynth_Transporter"/>
</dbReference>
<keyword evidence="4 5" id="KW-0472">Membrane</keyword>
<proteinExistence type="predicted"/>
<dbReference type="Proteomes" id="UP000071765">
    <property type="component" value="Unassembled WGS sequence"/>
</dbReference>
<organism evidence="6 7">
    <name type="scientific">Streptococcus suis</name>
    <dbReference type="NCBI Taxonomy" id="1307"/>
    <lineage>
        <taxon>Bacteria</taxon>
        <taxon>Bacillati</taxon>
        <taxon>Bacillota</taxon>
        <taxon>Bacilli</taxon>
        <taxon>Lactobacillales</taxon>
        <taxon>Streptococcaceae</taxon>
        <taxon>Streptococcus</taxon>
    </lineage>
</organism>
<feature type="transmembrane region" description="Helical" evidence="5">
    <location>
        <begin position="47"/>
        <end position="69"/>
    </location>
</feature>
<evidence type="ECO:0000256" key="2">
    <source>
        <dbReference type="ARBA" id="ARBA00022692"/>
    </source>
</evidence>
<evidence type="ECO:0000256" key="3">
    <source>
        <dbReference type="ARBA" id="ARBA00022989"/>
    </source>
</evidence>
<feature type="transmembrane region" description="Helical" evidence="5">
    <location>
        <begin position="325"/>
        <end position="349"/>
    </location>
</feature>
<feature type="transmembrane region" description="Helical" evidence="5">
    <location>
        <begin position="121"/>
        <end position="140"/>
    </location>
</feature>
<feature type="transmembrane region" description="Helical" evidence="5">
    <location>
        <begin position="294"/>
        <end position="313"/>
    </location>
</feature>
<dbReference type="GO" id="GO:0016020">
    <property type="term" value="C:membrane"/>
    <property type="evidence" value="ECO:0007669"/>
    <property type="project" value="UniProtKB-SubCell"/>
</dbReference>
<dbReference type="InterPro" id="IPR002797">
    <property type="entry name" value="Polysacc_synth"/>
</dbReference>
<gene>
    <name evidence="6" type="primary">wxz</name>
    <name evidence="6" type="ORF">ERS132452_01092</name>
</gene>
<keyword evidence="2 5" id="KW-0812">Transmembrane</keyword>
<feature type="transmembrane region" description="Helical" evidence="5">
    <location>
        <begin position="361"/>
        <end position="382"/>
    </location>
</feature>
<dbReference type="CDD" id="cd13128">
    <property type="entry name" value="MATE_Wzx_like"/>
    <property type="match status" value="1"/>
</dbReference>
<feature type="transmembrane region" description="Helical" evidence="5">
    <location>
        <begin position="12"/>
        <end position="35"/>
    </location>
</feature>
<evidence type="ECO:0000256" key="4">
    <source>
        <dbReference type="ARBA" id="ARBA00023136"/>
    </source>
</evidence>
<feature type="transmembrane region" description="Helical" evidence="5">
    <location>
        <begin position="451"/>
        <end position="469"/>
    </location>
</feature>
<name>A0A116LLQ2_STRSU</name>
<evidence type="ECO:0000313" key="6">
    <source>
        <dbReference type="EMBL" id="CYV91112.1"/>
    </source>
</evidence>
<protein>
    <submittedName>
        <fullName evidence="6">Flippase Wzx</fullName>
    </submittedName>
</protein>
<comment type="subcellular location">
    <subcellularLocation>
        <location evidence="1">Membrane</location>
        <topology evidence="1">Multi-pass membrane protein</topology>
    </subcellularLocation>
</comment>
<dbReference type="EMBL" id="FIIN01000005">
    <property type="protein sequence ID" value="CYV91112.1"/>
    <property type="molecule type" value="Genomic_DNA"/>
</dbReference>
<sequence>MSGRTKIGSVKANFAMNFILTISSILFPLITFPYASRILLAEGTGKVAFATSIATYFTMLGMLGVPTYGIRACAQAREDKERLSRTVQELLVINAIMMSISLSIYILAINVIPKLSENRELFILNSAVLILNVIGCDWLYKGLEQYNYITKQSLLFKIIAIILMFILVNDRTDYVNYAAVTIIASVGSYFLNFIRLREFISIQPWKTLNIKKHLKPTLTFFMMTVATTIYTSLDSVMLGFMLDDKTVGLYNAAMNIKNVLVSLVTSLGVVLLPRLSVYIKQNKTEEFKALTEKALTFVIFSSIPLTLFFIIFAEQAIYFLSGESFSGAIIPLQISMPTLIFIGMSNLFGIQMLVPMNKEYIVVKSVIAGAVINLILNCLLIPRYGANGAAIGTLVAEFIVTLYQGYYLKNLLLKQIPYLQLPKFIVAAVVGVFFVFLVAENVQIRSYFLQLLLFSLIYAVLYVCLLGLLKEKNIIYLVGWLKNNGFSDRRIK</sequence>
<keyword evidence="3 5" id="KW-1133">Transmembrane helix</keyword>
<dbReference type="PANTHER" id="PTHR43424">
    <property type="entry name" value="LOCUS PUTATIVE PROTEIN 1-RELATED"/>
    <property type="match status" value="1"/>
</dbReference>
<feature type="transmembrane region" description="Helical" evidence="5">
    <location>
        <begin position="388"/>
        <end position="408"/>
    </location>
</feature>
<evidence type="ECO:0000313" key="7">
    <source>
        <dbReference type="Proteomes" id="UP000071765"/>
    </source>
</evidence>
<reference evidence="6 7" key="1">
    <citation type="submission" date="2016-02" db="EMBL/GenBank/DDBJ databases">
        <authorList>
            <consortium name="Pathogen Informatics"/>
        </authorList>
    </citation>
    <scope>NUCLEOTIDE SEQUENCE [LARGE SCALE GENOMIC DNA]</scope>
    <source>
        <strain evidence="6 7">LSS90</strain>
    </source>
</reference>
<dbReference type="PANTHER" id="PTHR43424:SF1">
    <property type="entry name" value="LOCUS PUTATIVE PROTEIN 1-RELATED"/>
    <property type="match status" value="1"/>
</dbReference>
<evidence type="ECO:0000256" key="5">
    <source>
        <dbReference type="SAM" id="Phobius"/>
    </source>
</evidence>
<feature type="transmembrane region" description="Helical" evidence="5">
    <location>
        <begin position="217"/>
        <end position="242"/>
    </location>
</feature>
<feature type="transmembrane region" description="Helical" evidence="5">
    <location>
        <begin position="174"/>
        <end position="196"/>
    </location>
</feature>
<feature type="transmembrane region" description="Helical" evidence="5">
    <location>
        <begin position="254"/>
        <end position="273"/>
    </location>
</feature>
<evidence type="ECO:0000256" key="1">
    <source>
        <dbReference type="ARBA" id="ARBA00004141"/>
    </source>
</evidence>
<accession>A0A116LLQ2</accession>
<feature type="transmembrane region" description="Helical" evidence="5">
    <location>
        <begin position="152"/>
        <end position="168"/>
    </location>
</feature>